<sequence length="511" mass="56467">MLRRLSAVLLIVVIAFACNNAQDNISVLHTDALIPDVFTINTTVDTVLTTSYGARIHIPANAIQSKALTLKLEVREAYTIGDIIKAGLLTRANGEILSSGGMINILPVTPDDARIVKPIRIEIPTDFVREGMQLYRGEVDKNGNMNWVEPVSIPQQEKTFARWVAAEKMLEDNCSSCHSLDRNITGPSLRHVTACRTREWLAAFTYNSAALLAKEDPEAICIFNAYGRQAMPAFAGFTEAEVTDIYDYIDNYSKQADLTTFNQQLLAKDSCNAYTKALARLQRLEIQQRQLVETNNAGMVITHTAAPQIPASVGIITDTLSKVIPPSFTGQYYSFEIKTFDWYNIDILLKDVKGVVQGSLRVTLTGTYKNNTHVFLIIPDLRIFAEGGWLRGESDVMGFYGTDGKLPVLPDKKAWIIGTGEEKGQIRFAKSILVTKQDNNVVLTPAPAGPQAMNDFLNTLNFKGIQIDVSESKHADSLRGVEEEIQKIKAIRPTSIPCDCGYNIPQPAPQP</sequence>
<feature type="domain" description="Cytochrome c" evidence="6">
    <location>
        <begin position="151"/>
        <end position="253"/>
    </location>
</feature>
<dbReference type="Gene3D" id="1.10.760.10">
    <property type="entry name" value="Cytochrome c-like domain"/>
    <property type="match status" value="1"/>
</dbReference>
<dbReference type="RefSeq" id="WP_073085374.1">
    <property type="nucleotide sequence ID" value="NZ_FRBL01000009.1"/>
</dbReference>
<keyword evidence="3 4" id="KW-0408">Iron</keyword>
<reference evidence="7 8" key="1">
    <citation type="submission" date="2016-11" db="EMBL/GenBank/DDBJ databases">
        <authorList>
            <person name="Jaros S."/>
            <person name="Januszkiewicz K."/>
            <person name="Wedrychowicz H."/>
        </authorList>
    </citation>
    <scope>NUCLEOTIDE SEQUENCE [LARGE SCALE GENOMIC DNA]</scope>
    <source>
        <strain evidence="7 8">DSM 27406</strain>
    </source>
</reference>
<dbReference type="Pfam" id="PF00034">
    <property type="entry name" value="Cytochrom_C"/>
    <property type="match status" value="1"/>
</dbReference>
<dbReference type="PROSITE" id="PS51257">
    <property type="entry name" value="PROKAR_LIPOPROTEIN"/>
    <property type="match status" value="1"/>
</dbReference>
<evidence type="ECO:0000256" key="3">
    <source>
        <dbReference type="ARBA" id="ARBA00023004"/>
    </source>
</evidence>
<keyword evidence="8" id="KW-1185">Reference proteome</keyword>
<dbReference type="PROSITE" id="PS51007">
    <property type="entry name" value="CYTC"/>
    <property type="match status" value="1"/>
</dbReference>
<evidence type="ECO:0000256" key="2">
    <source>
        <dbReference type="ARBA" id="ARBA00022723"/>
    </source>
</evidence>
<dbReference type="EMBL" id="FRBL01000009">
    <property type="protein sequence ID" value="SHM56216.1"/>
    <property type="molecule type" value="Genomic_DNA"/>
</dbReference>
<dbReference type="OrthoDB" id="619466at2"/>
<gene>
    <name evidence="7" type="ORF">SAMN05444266_10913</name>
</gene>
<dbReference type="InterPro" id="IPR009056">
    <property type="entry name" value="Cyt_c-like_dom"/>
</dbReference>
<evidence type="ECO:0000256" key="5">
    <source>
        <dbReference type="SAM" id="SignalP"/>
    </source>
</evidence>
<keyword evidence="2 4" id="KW-0479">Metal-binding</keyword>
<dbReference type="SUPFAM" id="SSF46626">
    <property type="entry name" value="Cytochrome c"/>
    <property type="match status" value="1"/>
</dbReference>
<dbReference type="Proteomes" id="UP000184420">
    <property type="component" value="Unassembled WGS sequence"/>
</dbReference>
<organism evidence="7 8">
    <name type="scientific">Chitinophaga jiangningensis</name>
    <dbReference type="NCBI Taxonomy" id="1419482"/>
    <lineage>
        <taxon>Bacteria</taxon>
        <taxon>Pseudomonadati</taxon>
        <taxon>Bacteroidota</taxon>
        <taxon>Chitinophagia</taxon>
        <taxon>Chitinophagales</taxon>
        <taxon>Chitinophagaceae</taxon>
        <taxon>Chitinophaga</taxon>
    </lineage>
</organism>
<keyword evidence="1 4" id="KW-0349">Heme</keyword>
<accession>A0A1M7JT70</accession>
<dbReference type="InterPro" id="IPR036909">
    <property type="entry name" value="Cyt_c-like_dom_sf"/>
</dbReference>
<evidence type="ECO:0000313" key="7">
    <source>
        <dbReference type="EMBL" id="SHM56216.1"/>
    </source>
</evidence>
<proteinExistence type="predicted"/>
<protein>
    <submittedName>
        <fullName evidence="7">Cytochrome c</fullName>
    </submittedName>
</protein>
<evidence type="ECO:0000313" key="8">
    <source>
        <dbReference type="Proteomes" id="UP000184420"/>
    </source>
</evidence>
<dbReference type="STRING" id="1419482.SAMN05444266_10913"/>
<feature type="signal peptide" evidence="5">
    <location>
        <begin position="1"/>
        <end position="17"/>
    </location>
</feature>
<dbReference type="GO" id="GO:0009055">
    <property type="term" value="F:electron transfer activity"/>
    <property type="evidence" value="ECO:0007669"/>
    <property type="project" value="InterPro"/>
</dbReference>
<feature type="chain" id="PRO_5012138845" evidence="5">
    <location>
        <begin position="18"/>
        <end position="511"/>
    </location>
</feature>
<dbReference type="AlphaFoldDB" id="A0A1M7JT70"/>
<keyword evidence="5" id="KW-0732">Signal</keyword>
<name>A0A1M7JT70_9BACT</name>
<dbReference type="GO" id="GO:0020037">
    <property type="term" value="F:heme binding"/>
    <property type="evidence" value="ECO:0007669"/>
    <property type="project" value="InterPro"/>
</dbReference>
<evidence type="ECO:0000259" key="6">
    <source>
        <dbReference type="PROSITE" id="PS51007"/>
    </source>
</evidence>
<evidence type="ECO:0000256" key="1">
    <source>
        <dbReference type="ARBA" id="ARBA00022617"/>
    </source>
</evidence>
<evidence type="ECO:0000256" key="4">
    <source>
        <dbReference type="PROSITE-ProRule" id="PRU00433"/>
    </source>
</evidence>
<dbReference type="GO" id="GO:0046872">
    <property type="term" value="F:metal ion binding"/>
    <property type="evidence" value="ECO:0007669"/>
    <property type="project" value="UniProtKB-KW"/>
</dbReference>